<comment type="similarity">
    <text evidence="1 2">Belongs to the OprB family.</text>
</comment>
<feature type="chain" id="PRO_5045003016" description="Porin" evidence="2">
    <location>
        <begin position="24"/>
        <end position="452"/>
    </location>
</feature>
<organism evidence="4 5">
    <name type="scientific">Anaeromyxobacter paludicola</name>
    <dbReference type="NCBI Taxonomy" id="2918171"/>
    <lineage>
        <taxon>Bacteria</taxon>
        <taxon>Pseudomonadati</taxon>
        <taxon>Myxococcota</taxon>
        <taxon>Myxococcia</taxon>
        <taxon>Myxococcales</taxon>
        <taxon>Cystobacterineae</taxon>
        <taxon>Anaeromyxobacteraceae</taxon>
        <taxon>Anaeromyxobacter</taxon>
    </lineage>
</organism>
<evidence type="ECO:0000256" key="1">
    <source>
        <dbReference type="ARBA" id="ARBA00008769"/>
    </source>
</evidence>
<dbReference type="RefSeq" id="WP_248346086.1">
    <property type="nucleotide sequence ID" value="NZ_AP025592.1"/>
</dbReference>
<dbReference type="Proteomes" id="UP001162734">
    <property type="component" value="Chromosome"/>
</dbReference>
<accession>A0ABN6N6M3</accession>
<feature type="signal peptide" evidence="2">
    <location>
        <begin position="1"/>
        <end position="23"/>
    </location>
</feature>
<evidence type="ECO:0000313" key="5">
    <source>
        <dbReference type="Proteomes" id="UP001162734"/>
    </source>
</evidence>
<keyword evidence="2" id="KW-0732">Signal</keyword>
<evidence type="ECO:0008006" key="6">
    <source>
        <dbReference type="Google" id="ProtNLM"/>
    </source>
</evidence>
<feature type="region of interest" description="Disordered" evidence="3">
    <location>
        <begin position="138"/>
        <end position="158"/>
    </location>
</feature>
<dbReference type="InterPro" id="IPR038673">
    <property type="entry name" value="OprB_sf"/>
</dbReference>
<keyword evidence="5" id="KW-1185">Reference proteome</keyword>
<reference evidence="5" key="1">
    <citation type="journal article" date="2022" name="Int. J. Syst. Evol. Microbiol.">
        <title>Anaeromyxobacter oryzae sp. nov., Anaeromyxobacter diazotrophicus sp. nov. and Anaeromyxobacter paludicola sp. nov., isolated from paddy soils.</title>
        <authorList>
            <person name="Itoh H."/>
            <person name="Xu Z."/>
            <person name="Mise K."/>
            <person name="Masuda Y."/>
            <person name="Ushijima N."/>
            <person name="Hayakawa C."/>
            <person name="Shiratori Y."/>
            <person name="Senoo K."/>
        </authorList>
    </citation>
    <scope>NUCLEOTIDE SEQUENCE [LARGE SCALE GENOMIC DNA]</scope>
    <source>
        <strain evidence="5">Red630</strain>
    </source>
</reference>
<gene>
    <name evidence="4" type="ORF">AMPC_19420</name>
</gene>
<dbReference type="EMBL" id="AP025592">
    <property type="protein sequence ID" value="BDG08829.1"/>
    <property type="molecule type" value="Genomic_DNA"/>
</dbReference>
<proteinExistence type="inferred from homology"/>
<evidence type="ECO:0000256" key="3">
    <source>
        <dbReference type="SAM" id="MobiDB-lite"/>
    </source>
</evidence>
<evidence type="ECO:0000256" key="2">
    <source>
        <dbReference type="RuleBase" id="RU363072"/>
    </source>
</evidence>
<protein>
    <recommendedName>
        <fullName evidence="6">Porin</fullName>
    </recommendedName>
</protein>
<sequence length="452" mass="47031">MRRLVPVLPVTLALALAAAPARAASEGDDAPWLVGGQATLVGLLVPGLRSPYGDPALSFGGATGHAGWSSVVTLFGGLRLWEGATAVVEPEYANGSGVPNVSGISGYPDANMIRVVRVGASPYVARAFLHQDLALGPREEGPAPAADAPESRFAPTGPLALRRARPASRVEVTVGKFALNDFFDAASASGDPRHRFMNWALMTNGAWDFAADTRGYTWGAAVGLEQPRFAVRAAVALMPTVPNGPELDGDLAHARSEVVELEWRHDLLGRPGAVKLLGFLNHARMGSYAAALAAGAGGVPSLDGTRRRGATKYGLGLLVDQQAGPASVFLRASFDDGANETFAFTEIDRAVSGGAELPGALWGRAGDRVGLAVAASGLSADHAAYLARGGKGFQLGDGRLSYAWEVVAEGYYALRVTEQAELSADVQGIWNPGMNADRGPALALAGRLHLHF</sequence>
<dbReference type="InterPro" id="IPR007049">
    <property type="entry name" value="Carb-sel_porin_OprB"/>
</dbReference>
<evidence type="ECO:0000313" key="4">
    <source>
        <dbReference type="EMBL" id="BDG08829.1"/>
    </source>
</evidence>
<dbReference type="Pfam" id="PF04966">
    <property type="entry name" value="OprB"/>
    <property type="match status" value="1"/>
</dbReference>
<dbReference type="Gene3D" id="2.40.160.180">
    <property type="entry name" value="Carbohydrate-selective porin OprB"/>
    <property type="match status" value="1"/>
</dbReference>
<name>A0ABN6N6M3_9BACT</name>